<dbReference type="EMBL" id="ML994723">
    <property type="protein sequence ID" value="KAF2175843.1"/>
    <property type="molecule type" value="Genomic_DNA"/>
</dbReference>
<reference evidence="2" key="1">
    <citation type="journal article" date="2020" name="Stud. Mycol.">
        <title>101 Dothideomycetes genomes: a test case for predicting lifestyles and emergence of pathogens.</title>
        <authorList>
            <person name="Haridas S."/>
            <person name="Albert R."/>
            <person name="Binder M."/>
            <person name="Bloem J."/>
            <person name="Labutti K."/>
            <person name="Salamov A."/>
            <person name="Andreopoulos B."/>
            <person name="Baker S."/>
            <person name="Barry K."/>
            <person name="Bills G."/>
            <person name="Bluhm B."/>
            <person name="Cannon C."/>
            <person name="Castanera R."/>
            <person name="Culley D."/>
            <person name="Daum C."/>
            <person name="Ezra D."/>
            <person name="Gonzalez J."/>
            <person name="Henrissat B."/>
            <person name="Kuo A."/>
            <person name="Liang C."/>
            <person name="Lipzen A."/>
            <person name="Lutzoni F."/>
            <person name="Magnuson J."/>
            <person name="Mondo S."/>
            <person name="Nolan M."/>
            <person name="Ohm R."/>
            <person name="Pangilinan J."/>
            <person name="Park H.-J."/>
            <person name="Ramirez L."/>
            <person name="Alfaro M."/>
            <person name="Sun H."/>
            <person name="Tritt A."/>
            <person name="Yoshinaga Y."/>
            <person name="Zwiers L.-H."/>
            <person name="Turgeon B."/>
            <person name="Goodwin S."/>
            <person name="Spatafora J."/>
            <person name="Crous P."/>
            <person name="Grigoriev I."/>
        </authorList>
    </citation>
    <scope>NUCLEOTIDE SEQUENCE</scope>
    <source>
        <strain evidence="2">CBS 207.26</strain>
    </source>
</reference>
<dbReference type="OrthoDB" id="3599154at2759"/>
<dbReference type="GO" id="GO:0003676">
    <property type="term" value="F:nucleic acid binding"/>
    <property type="evidence" value="ECO:0007669"/>
    <property type="project" value="InterPro"/>
</dbReference>
<dbReference type="InterPro" id="IPR038717">
    <property type="entry name" value="Tc1-like_DDE_dom"/>
</dbReference>
<dbReference type="Proteomes" id="UP000800200">
    <property type="component" value="Unassembled WGS sequence"/>
</dbReference>
<feature type="domain" description="Tc1-like transposase DDE" evidence="1">
    <location>
        <begin position="9"/>
        <end position="51"/>
    </location>
</feature>
<name>A0A6A6D7Y1_9PEZI</name>
<accession>A0A6A6D7Y1</accession>
<gene>
    <name evidence="3" type="ORF">K469DRAFT_517119</name>
    <name evidence="2" type="ORF">K469DRAFT_531410</name>
</gene>
<feature type="non-terminal residue" evidence="2">
    <location>
        <position position="1"/>
    </location>
</feature>
<evidence type="ECO:0000313" key="2">
    <source>
        <dbReference type="EMBL" id="KAF2174299.1"/>
    </source>
</evidence>
<dbReference type="InterPro" id="IPR036397">
    <property type="entry name" value="RNaseH_sf"/>
</dbReference>
<dbReference type="Gene3D" id="3.30.420.10">
    <property type="entry name" value="Ribonuclease H-like superfamily/Ribonuclease H"/>
    <property type="match status" value="1"/>
</dbReference>
<dbReference type="Pfam" id="PF13358">
    <property type="entry name" value="DDE_3"/>
    <property type="match status" value="1"/>
</dbReference>
<dbReference type="EMBL" id="ML995440">
    <property type="protein sequence ID" value="KAF2174299.1"/>
    <property type="molecule type" value="Genomic_DNA"/>
</dbReference>
<sequence length="51" mass="5905">DIWQTLRYQPILVKDNASIHAAKATRLAWEQNSMILMEWPANSPDLNPIEN</sequence>
<evidence type="ECO:0000313" key="3">
    <source>
        <dbReference type="EMBL" id="KAF2175843.1"/>
    </source>
</evidence>
<protein>
    <recommendedName>
        <fullName evidence="1">Tc1-like transposase DDE domain-containing protein</fullName>
    </recommendedName>
</protein>
<feature type="non-terminal residue" evidence="2">
    <location>
        <position position="51"/>
    </location>
</feature>
<evidence type="ECO:0000313" key="4">
    <source>
        <dbReference type="Proteomes" id="UP000800200"/>
    </source>
</evidence>
<keyword evidence="4" id="KW-1185">Reference proteome</keyword>
<evidence type="ECO:0000259" key="1">
    <source>
        <dbReference type="Pfam" id="PF13358"/>
    </source>
</evidence>
<organism evidence="2 4">
    <name type="scientific">Zopfia rhizophila CBS 207.26</name>
    <dbReference type="NCBI Taxonomy" id="1314779"/>
    <lineage>
        <taxon>Eukaryota</taxon>
        <taxon>Fungi</taxon>
        <taxon>Dikarya</taxon>
        <taxon>Ascomycota</taxon>
        <taxon>Pezizomycotina</taxon>
        <taxon>Dothideomycetes</taxon>
        <taxon>Dothideomycetes incertae sedis</taxon>
        <taxon>Zopfiaceae</taxon>
        <taxon>Zopfia</taxon>
    </lineage>
</organism>
<dbReference type="AlphaFoldDB" id="A0A6A6D7Y1"/>
<proteinExistence type="predicted"/>